<reference evidence="8 9" key="1">
    <citation type="submission" date="2015-09" db="EMBL/GenBank/DDBJ databases">
        <title>Draft genome of the scarab beetle Oryctes borbonicus.</title>
        <authorList>
            <person name="Meyer J.M."/>
            <person name="Markov G.V."/>
            <person name="Baskaran P."/>
            <person name="Herrmann M."/>
            <person name="Sommer R.J."/>
            <person name="Roedelsperger C."/>
        </authorList>
    </citation>
    <scope>NUCLEOTIDE SEQUENCE [LARGE SCALE GENOMIC DNA]</scope>
    <source>
        <strain evidence="8">OB123</strain>
        <tissue evidence="8">Whole animal</tissue>
    </source>
</reference>
<keyword evidence="5" id="KW-1133">Transmembrane helix</keyword>
<evidence type="ECO:0000256" key="6">
    <source>
        <dbReference type="ARBA" id="ARBA00023136"/>
    </source>
</evidence>
<gene>
    <name evidence="8" type="ORF">AMK59_3663</name>
</gene>
<evidence type="ECO:0000256" key="1">
    <source>
        <dbReference type="ARBA" id="ARBA00004236"/>
    </source>
</evidence>
<accession>A0A0T6B664</accession>
<evidence type="ECO:0000256" key="3">
    <source>
        <dbReference type="ARBA" id="ARBA00022475"/>
    </source>
</evidence>
<comment type="caution">
    <text evidence="8">The sequence shown here is derived from an EMBL/GenBank/DDBJ whole genome shotgun (WGS) entry which is preliminary data.</text>
</comment>
<evidence type="ECO:0000256" key="2">
    <source>
        <dbReference type="ARBA" id="ARBA00010532"/>
    </source>
</evidence>
<feature type="non-terminal residue" evidence="8">
    <location>
        <position position="165"/>
    </location>
</feature>
<keyword evidence="7" id="KW-0325">Glycoprotein</keyword>
<name>A0A0T6B664_9SCAR</name>
<comment type="subcellular location">
    <subcellularLocation>
        <location evidence="1">Cell membrane</location>
    </subcellularLocation>
</comment>
<evidence type="ECO:0000313" key="8">
    <source>
        <dbReference type="EMBL" id="KRT82820.1"/>
    </source>
</evidence>
<protein>
    <submittedName>
        <fullName evidence="8">Uncharacterized protein</fullName>
    </submittedName>
</protein>
<sequence>MEEVGPIVFREVVTYTDVVFNDNSTMSYTSKRTLVYDPDLNTIDLNTTLTVPNMASLIAASHFWKAPFIVKMVLNYLVAKMGKTIVKKTIYEILYDNMDPLLSLGHKFLQSVVIYGNTALVPLMSRNQTSRLTVYVGTKFGHQKFFLIDKYNGSAYVPSNQQCRD</sequence>
<evidence type="ECO:0000313" key="9">
    <source>
        <dbReference type="Proteomes" id="UP000051574"/>
    </source>
</evidence>
<proteinExistence type="inferred from homology"/>
<dbReference type="GO" id="GO:0005044">
    <property type="term" value="F:scavenger receptor activity"/>
    <property type="evidence" value="ECO:0007669"/>
    <property type="project" value="TreeGrafter"/>
</dbReference>
<keyword evidence="9" id="KW-1185">Reference proteome</keyword>
<evidence type="ECO:0000256" key="4">
    <source>
        <dbReference type="ARBA" id="ARBA00022692"/>
    </source>
</evidence>
<dbReference type="GO" id="GO:0005737">
    <property type="term" value="C:cytoplasm"/>
    <property type="evidence" value="ECO:0007669"/>
    <property type="project" value="TreeGrafter"/>
</dbReference>
<dbReference type="InterPro" id="IPR002159">
    <property type="entry name" value="CD36_fam"/>
</dbReference>
<dbReference type="Pfam" id="PF01130">
    <property type="entry name" value="CD36"/>
    <property type="match status" value="1"/>
</dbReference>
<evidence type="ECO:0000256" key="7">
    <source>
        <dbReference type="ARBA" id="ARBA00023180"/>
    </source>
</evidence>
<dbReference type="PANTHER" id="PTHR11923">
    <property type="entry name" value="SCAVENGER RECEPTOR CLASS B TYPE-1 SR-B1"/>
    <property type="match status" value="1"/>
</dbReference>
<dbReference type="EMBL" id="LJIG01009568">
    <property type="protein sequence ID" value="KRT82820.1"/>
    <property type="molecule type" value="Genomic_DNA"/>
</dbReference>
<dbReference type="Proteomes" id="UP000051574">
    <property type="component" value="Unassembled WGS sequence"/>
</dbReference>
<evidence type="ECO:0000256" key="5">
    <source>
        <dbReference type="ARBA" id="ARBA00022989"/>
    </source>
</evidence>
<organism evidence="8 9">
    <name type="scientific">Oryctes borbonicus</name>
    <dbReference type="NCBI Taxonomy" id="1629725"/>
    <lineage>
        <taxon>Eukaryota</taxon>
        <taxon>Metazoa</taxon>
        <taxon>Ecdysozoa</taxon>
        <taxon>Arthropoda</taxon>
        <taxon>Hexapoda</taxon>
        <taxon>Insecta</taxon>
        <taxon>Pterygota</taxon>
        <taxon>Neoptera</taxon>
        <taxon>Endopterygota</taxon>
        <taxon>Coleoptera</taxon>
        <taxon>Polyphaga</taxon>
        <taxon>Scarabaeiformia</taxon>
        <taxon>Scarabaeidae</taxon>
        <taxon>Dynastinae</taxon>
        <taxon>Oryctes</taxon>
    </lineage>
</organism>
<dbReference type="OrthoDB" id="8187528at2759"/>
<keyword evidence="4" id="KW-0812">Transmembrane</keyword>
<comment type="similarity">
    <text evidence="2">Belongs to the CD36 family.</text>
</comment>
<dbReference type="GO" id="GO:0005886">
    <property type="term" value="C:plasma membrane"/>
    <property type="evidence" value="ECO:0007669"/>
    <property type="project" value="UniProtKB-SubCell"/>
</dbReference>
<dbReference type="PANTHER" id="PTHR11923:SF89">
    <property type="entry name" value="GH15894P"/>
    <property type="match status" value="1"/>
</dbReference>
<keyword evidence="6" id="KW-0472">Membrane</keyword>
<dbReference type="AlphaFoldDB" id="A0A0T6B664"/>
<keyword evidence="3" id="KW-1003">Cell membrane</keyword>